<dbReference type="Proteomes" id="UP000660668">
    <property type="component" value="Unassembled WGS sequence"/>
</dbReference>
<evidence type="ECO:0000256" key="3">
    <source>
        <dbReference type="ARBA" id="ARBA00023012"/>
    </source>
</evidence>
<name>A0A930VSG6_9ACTN</name>
<keyword evidence="2" id="KW-0418">Kinase</keyword>
<dbReference type="GO" id="GO:0000155">
    <property type="term" value="F:phosphorelay sensor kinase activity"/>
    <property type="evidence" value="ECO:0007669"/>
    <property type="project" value="InterPro"/>
</dbReference>
<dbReference type="PANTHER" id="PTHR24421">
    <property type="entry name" value="NITRATE/NITRITE SENSOR PROTEIN NARX-RELATED"/>
    <property type="match status" value="1"/>
</dbReference>
<feature type="transmembrane region" description="Helical" evidence="4">
    <location>
        <begin position="187"/>
        <end position="207"/>
    </location>
</feature>
<sequence length="430" mass="46415">MRLLRNPVAQYLTLAALVFVVLSVATSVLSARVAASTASDDARSVTRVLARSVAQPAIPRGLVDGDAGAIDKLDRQVLRRLLVGDVRRVKIWRSDGTILYSDKSQLIGARYPLDEEEADVLANGGTEAEVSDLSKPENRFETEPGGLVEVYTRIHSPEGEQMLFEVYFSADDLAARRSAVFAPIQRITVGGMLALLVIATPIIWVLTRRLTRTARERERLLRASMTASEAERRRIARDLHDGVVQDLAGTTFSLAAVGRDARVPEDLREDLAIAGRSLRGSLRSLRSLLVSIHPPDLHADGLAAALGDLTAPAAGAGIEADVRVGELRQVSDETVALVWRVAQEAVRNAIRHARASTLVVDVRIEGHGDEERVVLRVTDDGTGFDTSGGRDPERFGLRGLASLAQDAGGRLEVQSTLGAGTEVRLEVAVR</sequence>
<dbReference type="Gene3D" id="3.30.565.10">
    <property type="entry name" value="Histidine kinase-like ATPase, C-terminal domain"/>
    <property type="match status" value="1"/>
</dbReference>
<dbReference type="SMART" id="SM00387">
    <property type="entry name" value="HATPase_c"/>
    <property type="match status" value="1"/>
</dbReference>
<dbReference type="InterPro" id="IPR050482">
    <property type="entry name" value="Sensor_HK_TwoCompSys"/>
</dbReference>
<reference evidence="6" key="1">
    <citation type="submission" date="2020-11" db="EMBL/GenBank/DDBJ databases">
        <title>Nocardioides cynanchi sp. nov., isolated from soil of rhizosphere of Cynanchum wilfordii.</title>
        <authorList>
            <person name="Lee J.-S."/>
            <person name="Suh M.K."/>
            <person name="Kim J.-S."/>
        </authorList>
    </citation>
    <scope>NUCLEOTIDE SEQUENCE</scope>
    <source>
        <strain evidence="6">KCTC 19276</strain>
    </source>
</reference>
<keyword evidence="6" id="KW-0067">ATP-binding</keyword>
<dbReference type="InterPro" id="IPR011712">
    <property type="entry name" value="Sig_transdc_His_kin_sub3_dim/P"/>
</dbReference>
<dbReference type="SUPFAM" id="SSF55874">
    <property type="entry name" value="ATPase domain of HSP90 chaperone/DNA topoisomerase II/histidine kinase"/>
    <property type="match status" value="1"/>
</dbReference>
<dbReference type="PANTHER" id="PTHR24421:SF61">
    <property type="entry name" value="OXYGEN SENSOR HISTIDINE KINASE NREB"/>
    <property type="match status" value="1"/>
</dbReference>
<evidence type="ECO:0000256" key="2">
    <source>
        <dbReference type="ARBA" id="ARBA00022777"/>
    </source>
</evidence>
<evidence type="ECO:0000259" key="5">
    <source>
        <dbReference type="SMART" id="SM00387"/>
    </source>
</evidence>
<dbReference type="AlphaFoldDB" id="A0A930VSG6"/>
<keyword evidence="3" id="KW-0902">Two-component regulatory system</keyword>
<keyword evidence="1" id="KW-0808">Transferase</keyword>
<dbReference type="GO" id="GO:0005524">
    <property type="term" value="F:ATP binding"/>
    <property type="evidence" value="ECO:0007669"/>
    <property type="project" value="UniProtKB-KW"/>
</dbReference>
<evidence type="ECO:0000256" key="1">
    <source>
        <dbReference type="ARBA" id="ARBA00022679"/>
    </source>
</evidence>
<dbReference type="Pfam" id="PF02518">
    <property type="entry name" value="HATPase_c"/>
    <property type="match status" value="1"/>
</dbReference>
<protein>
    <submittedName>
        <fullName evidence="6">ATP-binding protein</fullName>
    </submittedName>
</protein>
<dbReference type="EMBL" id="JADKPO010000040">
    <property type="protein sequence ID" value="MBF4770168.1"/>
    <property type="molecule type" value="Genomic_DNA"/>
</dbReference>
<proteinExistence type="predicted"/>
<keyword evidence="4" id="KW-0472">Membrane</keyword>
<keyword evidence="4" id="KW-0812">Transmembrane</keyword>
<evidence type="ECO:0000313" key="7">
    <source>
        <dbReference type="Proteomes" id="UP000660668"/>
    </source>
</evidence>
<dbReference type="GO" id="GO:0046983">
    <property type="term" value="F:protein dimerization activity"/>
    <property type="evidence" value="ECO:0007669"/>
    <property type="project" value="InterPro"/>
</dbReference>
<dbReference type="InterPro" id="IPR003594">
    <property type="entry name" value="HATPase_dom"/>
</dbReference>
<dbReference type="InterPro" id="IPR036890">
    <property type="entry name" value="HATPase_C_sf"/>
</dbReference>
<comment type="caution">
    <text evidence="6">The sequence shown here is derived from an EMBL/GenBank/DDBJ whole genome shotgun (WGS) entry which is preliminary data.</text>
</comment>
<evidence type="ECO:0000313" key="6">
    <source>
        <dbReference type="EMBL" id="MBF4770168.1"/>
    </source>
</evidence>
<keyword evidence="4" id="KW-1133">Transmembrane helix</keyword>
<dbReference type="CDD" id="cd16917">
    <property type="entry name" value="HATPase_UhpB-NarQ-NarX-like"/>
    <property type="match status" value="1"/>
</dbReference>
<dbReference type="Gene3D" id="1.20.5.1930">
    <property type="match status" value="1"/>
</dbReference>
<keyword evidence="6" id="KW-0547">Nucleotide-binding</keyword>
<keyword evidence="7" id="KW-1185">Reference proteome</keyword>
<dbReference type="RefSeq" id="WP_194698309.1">
    <property type="nucleotide sequence ID" value="NZ_JADKPO010000040.1"/>
</dbReference>
<gene>
    <name evidence="6" type="ORF">ISU10_20530</name>
</gene>
<feature type="domain" description="Histidine kinase/HSP90-like ATPase" evidence="5">
    <location>
        <begin position="333"/>
        <end position="430"/>
    </location>
</feature>
<organism evidence="6 7">
    <name type="scientific">Nocardioides agariphilus</name>
    <dbReference type="NCBI Taxonomy" id="433664"/>
    <lineage>
        <taxon>Bacteria</taxon>
        <taxon>Bacillati</taxon>
        <taxon>Actinomycetota</taxon>
        <taxon>Actinomycetes</taxon>
        <taxon>Propionibacteriales</taxon>
        <taxon>Nocardioidaceae</taxon>
        <taxon>Nocardioides</taxon>
    </lineage>
</organism>
<dbReference type="GO" id="GO:0016020">
    <property type="term" value="C:membrane"/>
    <property type="evidence" value="ECO:0007669"/>
    <property type="project" value="InterPro"/>
</dbReference>
<evidence type="ECO:0000256" key="4">
    <source>
        <dbReference type="SAM" id="Phobius"/>
    </source>
</evidence>
<accession>A0A930VSG6</accession>
<dbReference type="Pfam" id="PF07730">
    <property type="entry name" value="HisKA_3"/>
    <property type="match status" value="1"/>
</dbReference>